<comment type="caution">
    <text evidence="2">The sequence shown here is derived from an EMBL/GenBank/DDBJ whole genome shotgun (WGS) entry which is preliminary data.</text>
</comment>
<dbReference type="EMBL" id="JALJOQ010000003">
    <property type="protein sequence ID" value="KAK9813655.1"/>
    <property type="molecule type" value="Genomic_DNA"/>
</dbReference>
<dbReference type="AlphaFoldDB" id="A0AAW1PV26"/>
<organism evidence="2 3">
    <name type="scientific">Symbiochloris irregularis</name>
    <dbReference type="NCBI Taxonomy" id="706552"/>
    <lineage>
        <taxon>Eukaryota</taxon>
        <taxon>Viridiplantae</taxon>
        <taxon>Chlorophyta</taxon>
        <taxon>core chlorophytes</taxon>
        <taxon>Trebouxiophyceae</taxon>
        <taxon>Trebouxiales</taxon>
        <taxon>Trebouxiaceae</taxon>
        <taxon>Symbiochloris</taxon>
    </lineage>
</organism>
<feature type="region of interest" description="Disordered" evidence="1">
    <location>
        <begin position="1"/>
        <end position="41"/>
    </location>
</feature>
<dbReference type="Proteomes" id="UP001465755">
    <property type="component" value="Unassembled WGS sequence"/>
</dbReference>
<feature type="compositionally biased region" description="Basic and acidic residues" evidence="1">
    <location>
        <begin position="1"/>
        <end position="11"/>
    </location>
</feature>
<protein>
    <submittedName>
        <fullName evidence="2">Uncharacterized protein</fullName>
    </submittedName>
</protein>
<reference evidence="2 3" key="1">
    <citation type="journal article" date="2024" name="Nat. Commun.">
        <title>Phylogenomics reveals the evolutionary origins of lichenization in chlorophyte algae.</title>
        <authorList>
            <person name="Puginier C."/>
            <person name="Libourel C."/>
            <person name="Otte J."/>
            <person name="Skaloud P."/>
            <person name="Haon M."/>
            <person name="Grisel S."/>
            <person name="Petersen M."/>
            <person name="Berrin J.G."/>
            <person name="Delaux P.M."/>
            <person name="Dal Grande F."/>
            <person name="Keller J."/>
        </authorList>
    </citation>
    <scope>NUCLEOTIDE SEQUENCE [LARGE SCALE GENOMIC DNA]</scope>
    <source>
        <strain evidence="2 3">SAG 2036</strain>
    </source>
</reference>
<gene>
    <name evidence="2" type="ORF">WJX73_002080</name>
</gene>
<evidence type="ECO:0000313" key="2">
    <source>
        <dbReference type="EMBL" id="KAK9813655.1"/>
    </source>
</evidence>
<evidence type="ECO:0000313" key="3">
    <source>
        <dbReference type="Proteomes" id="UP001465755"/>
    </source>
</evidence>
<feature type="compositionally biased region" description="Polar residues" evidence="1">
    <location>
        <begin position="30"/>
        <end position="40"/>
    </location>
</feature>
<accession>A0AAW1PV26</accession>
<sequence>MHSWCKYEEGPGRGTQSASSANHRPVGGLETSSPASTVTGVQLPVRDGQLNAEVCQRIVHEQASEDPQTPTHAKAQTWGPPPVAPDAPRKAGKWHRPLSPTAPIRRLDFDNHGALPASGSGLQTRPPD</sequence>
<evidence type="ECO:0000256" key="1">
    <source>
        <dbReference type="SAM" id="MobiDB-lite"/>
    </source>
</evidence>
<keyword evidence="3" id="KW-1185">Reference proteome</keyword>
<proteinExistence type="predicted"/>
<name>A0AAW1PV26_9CHLO</name>
<feature type="region of interest" description="Disordered" evidence="1">
    <location>
        <begin position="61"/>
        <end position="128"/>
    </location>
</feature>